<keyword evidence="6 14" id="KW-0808">Transferase</keyword>
<evidence type="ECO:0000256" key="12">
    <source>
        <dbReference type="SAM" id="MobiDB-lite"/>
    </source>
</evidence>
<feature type="domain" description="Methylated-DNA-[protein]-cysteine S-methyltransferase DNA binding" evidence="13">
    <location>
        <begin position="223"/>
        <end position="311"/>
    </location>
</feature>
<dbReference type="PROSITE" id="PS00374">
    <property type="entry name" value="MGMT"/>
    <property type="match status" value="1"/>
</dbReference>
<feature type="region of interest" description="Disordered" evidence="12">
    <location>
        <begin position="108"/>
        <end position="208"/>
    </location>
</feature>
<dbReference type="Pfam" id="PF01035">
    <property type="entry name" value="DNA_binding_1"/>
    <property type="match status" value="1"/>
</dbReference>
<dbReference type="STRING" id="1432307.W9BZW1"/>
<reference evidence="14 15" key="1">
    <citation type="journal article" date="2014" name="Genome Announc.">
        <title>Draft genome sequence of Sclerotinia borealis, a psychrophilic plant pathogenic fungus.</title>
        <authorList>
            <person name="Mardanov A.V."/>
            <person name="Beletsky A.V."/>
            <person name="Kadnikov V.V."/>
            <person name="Ignatov A.N."/>
            <person name="Ravin N.V."/>
        </authorList>
    </citation>
    <scope>NUCLEOTIDE SEQUENCE [LARGE SCALE GENOMIC DNA]</scope>
    <source>
        <strain evidence="15">F-4157</strain>
    </source>
</reference>
<dbReference type="GO" id="GO:0003908">
    <property type="term" value="F:methylated-DNA-[protein]-cysteine S-methyltransferase activity"/>
    <property type="evidence" value="ECO:0007669"/>
    <property type="project" value="UniProtKB-EC"/>
</dbReference>
<comment type="similarity">
    <text evidence="2">Belongs to the MGMT family.</text>
</comment>
<dbReference type="AlphaFoldDB" id="W9BZW1"/>
<dbReference type="EC" id="2.1.1.63" evidence="3"/>
<evidence type="ECO:0000256" key="8">
    <source>
        <dbReference type="ARBA" id="ARBA00023204"/>
    </source>
</evidence>
<comment type="caution">
    <text evidence="14">The sequence shown here is derived from an EMBL/GenBank/DDBJ whole genome shotgun (WGS) entry which is preliminary data.</text>
</comment>
<evidence type="ECO:0000256" key="6">
    <source>
        <dbReference type="ARBA" id="ARBA00022679"/>
    </source>
</evidence>
<dbReference type="CDD" id="cd06445">
    <property type="entry name" value="ATase"/>
    <property type="match status" value="1"/>
</dbReference>
<organism evidence="14 15">
    <name type="scientific">Sclerotinia borealis (strain F-4128)</name>
    <dbReference type="NCBI Taxonomy" id="1432307"/>
    <lineage>
        <taxon>Eukaryota</taxon>
        <taxon>Fungi</taxon>
        <taxon>Dikarya</taxon>
        <taxon>Ascomycota</taxon>
        <taxon>Pezizomycotina</taxon>
        <taxon>Leotiomycetes</taxon>
        <taxon>Helotiales</taxon>
        <taxon>Sclerotiniaceae</taxon>
        <taxon>Sclerotinia</taxon>
    </lineage>
</organism>
<dbReference type="PANTHER" id="PTHR10815">
    <property type="entry name" value="METHYLATED-DNA--PROTEIN-CYSTEINE METHYLTRANSFERASE"/>
    <property type="match status" value="1"/>
</dbReference>
<dbReference type="InterPro" id="IPR001497">
    <property type="entry name" value="MethylDNA_cys_MeTrfase_AS"/>
</dbReference>
<dbReference type="SUPFAM" id="SSF46767">
    <property type="entry name" value="Methylated DNA-protein cysteine methyltransferase, C-terminal domain"/>
    <property type="match status" value="1"/>
</dbReference>
<dbReference type="NCBIfam" id="TIGR00589">
    <property type="entry name" value="ogt"/>
    <property type="match status" value="1"/>
</dbReference>
<evidence type="ECO:0000256" key="1">
    <source>
        <dbReference type="ARBA" id="ARBA00001286"/>
    </source>
</evidence>
<evidence type="ECO:0000313" key="15">
    <source>
        <dbReference type="Proteomes" id="UP000019487"/>
    </source>
</evidence>
<comment type="catalytic activity">
    <reaction evidence="11">
        <text>a 6-O-methyl-2'-deoxyguanosine in DNA + L-cysteinyl-[protein] = S-methyl-L-cysteinyl-[protein] + a 2'-deoxyguanosine in DNA</text>
        <dbReference type="Rhea" id="RHEA:24000"/>
        <dbReference type="Rhea" id="RHEA-COMP:10131"/>
        <dbReference type="Rhea" id="RHEA-COMP:10132"/>
        <dbReference type="Rhea" id="RHEA-COMP:11367"/>
        <dbReference type="Rhea" id="RHEA-COMP:11368"/>
        <dbReference type="ChEBI" id="CHEBI:29950"/>
        <dbReference type="ChEBI" id="CHEBI:82612"/>
        <dbReference type="ChEBI" id="CHEBI:85445"/>
        <dbReference type="ChEBI" id="CHEBI:85448"/>
        <dbReference type="EC" id="2.1.1.63"/>
    </reaction>
</comment>
<dbReference type="OrthoDB" id="1907495at2759"/>
<dbReference type="GO" id="GO:0006281">
    <property type="term" value="P:DNA repair"/>
    <property type="evidence" value="ECO:0007669"/>
    <property type="project" value="UniProtKB-KW"/>
</dbReference>
<dbReference type="GO" id="GO:0032259">
    <property type="term" value="P:methylation"/>
    <property type="evidence" value="ECO:0007669"/>
    <property type="project" value="UniProtKB-KW"/>
</dbReference>
<evidence type="ECO:0000256" key="10">
    <source>
        <dbReference type="ARBA" id="ARBA00031621"/>
    </source>
</evidence>
<dbReference type="HOGENOM" id="CLU_076394_0_0_1"/>
<accession>W9BZW1</accession>
<dbReference type="InterPro" id="IPR014048">
    <property type="entry name" value="MethylDNA_cys_MeTrfase_DNA-bd"/>
</dbReference>
<evidence type="ECO:0000256" key="7">
    <source>
        <dbReference type="ARBA" id="ARBA00022763"/>
    </source>
</evidence>
<evidence type="ECO:0000259" key="13">
    <source>
        <dbReference type="Pfam" id="PF01035"/>
    </source>
</evidence>
<evidence type="ECO:0000313" key="14">
    <source>
        <dbReference type="EMBL" id="ESZ90112.1"/>
    </source>
</evidence>
<dbReference type="InterPro" id="IPR036388">
    <property type="entry name" value="WH-like_DNA-bd_sf"/>
</dbReference>
<name>W9BZW1_SCLBF</name>
<evidence type="ECO:0000256" key="5">
    <source>
        <dbReference type="ARBA" id="ARBA00022603"/>
    </source>
</evidence>
<protein>
    <recommendedName>
        <fullName evidence="4">Methylated-DNA--protein-cysteine methyltransferase</fullName>
        <ecNumber evidence="3">2.1.1.63</ecNumber>
    </recommendedName>
    <alternativeName>
        <fullName evidence="9">6-O-methylguanine-DNA methyltransferase</fullName>
    </alternativeName>
    <alternativeName>
        <fullName evidence="10">O-6-methylguanine-DNA-alkyltransferase</fullName>
    </alternativeName>
</protein>
<keyword evidence="5 14" id="KW-0489">Methyltransferase</keyword>
<dbReference type="Gene3D" id="1.10.10.10">
    <property type="entry name" value="Winged helix-like DNA-binding domain superfamily/Winged helix DNA-binding domain"/>
    <property type="match status" value="1"/>
</dbReference>
<dbReference type="PANTHER" id="PTHR10815:SF13">
    <property type="entry name" value="METHYLATED-DNA--PROTEIN-CYSTEINE METHYLTRANSFERASE"/>
    <property type="match status" value="1"/>
</dbReference>
<gene>
    <name evidence="14" type="ORF">SBOR_9505</name>
</gene>
<evidence type="ECO:0000256" key="2">
    <source>
        <dbReference type="ARBA" id="ARBA00008711"/>
    </source>
</evidence>
<keyword evidence="8" id="KW-0234">DNA repair</keyword>
<keyword evidence="15" id="KW-1185">Reference proteome</keyword>
<evidence type="ECO:0000256" key="3">
    <source>
        <dbReference type="ARBA" id="ARBA00011918"/>
    </source>
</evidence>
<feature type="compositionally biased region" description="Basic and acidic residues" evidence="12">
    <location>
        <begin position="122"/>
        <end position="138"/>
    </location>
</feature>
<evidence type="ECO:0000256" key="9">
    <source>
        <dbReference type="ARBA" id="ARBA00030795"/>
    </source>
</evidence>
<dbReference type="InterPro" id="IPR036217">
    <property type="entry name" value="MethylDNA_cys_MeTrfase_DNAb"/>
</dbReference>
<evidence type="ECO:0000256" key="11">
    <source>
        <dbReference type="ARBA" id="ARBA00049348"/>
    </source>
</evidence>
<keyword evidence="7" id="KW-0227">DNA damage</keyword>
<dbReference type="EMBL" id="AYSA01000694">
    <property type="protein sequence ID" value="ESZ90112.1"/>
    <property type="molecule type" value="Genomic_DNA"/>
</dbReference>
<proteinExistence type="inferred from homology"/>
<evidence type="ECO:0000256" key="4">
    <source>
        <dbReference type="ARBA" id="ARBA00015377"/>
    </source>
</evidence>
<comment type="catalytic activity">
    <reaction evidence="1">
        <text>a 4-O-methyl-thymidine in DNA + L-cysteinyl-[protein] = a thymidine in DNA + S-methyl-L-cysteinyl-[protein]</text>
        <dbReference type="Rhea" id="RHEA:53428"/>
        <dbReference type="Rhea" id="RHEA-COMP:10131"/>
        <dbReference type="Rhea" id="RHEA-COMP:10132"/>
        <dbReference type="Rhea" id="RHEA-COMP:13555"/>
        <dbReference type="Rhea" id="RHEA-COMP:13556"/>
        <dbReference type="ChEBI" id="CHEBI:29950"/>
        <dbReference type="ChEBI" id="CHEBI:82612"/>
        <dbReference type="ChEBI" id="CHEBI:137386"/>
        <dbReference type="ChEBI" id="CHEBI:137387"/>
        <dbReference type="EC" id="2.1.1.63"/>
    </reaction>
</comment>
<sequence>MAAQPESIEALQQSWKKMYQVLLPAAAKADATENKIQHTWPVHIDHCFARIIMDNVVGEGEAPWTSRLKSPGYKNMSKTQLRACVELGSKILKGEEKLCDLNRESLEVREREKRGQVPRANGRQEREVDEAGKRKRQEDDDEVEEDRKFGGRGRKRQQATISKYWAKEQTPPESPITRPDSPRHSASPSPSPSRSPSPTSFLHTPPNLNNWLQKISSTPTLTPFRKRVLTALCQVPPGHYTTYAFLSKHLHSSPRAVGNALRNNPYAPQVPCHRVLATGGGLGGFEGEWGRNGEAGANDGKKRGLLKKEGVVFDGKGKVVGVAWEGFV</sequence>
<dbReference type="Proteomes" id="UP000019487">
    <property type="component" value="Unassembled WGS sequence"/>
</dbReference>